<accession>A0AAE1X346</accession>
<dbReference type="EMBL" id="JACGWL010000004">
    <property type="protein sequence ID" value="KAK4404370.1"/>
    <property type="molecule type" value="Genomic_DNA"/>
</dbReference>
<sequence length="117" mass="12364">MFIDYRGSCVVSVNDPNVMSSSGVETCASLTYWIGGKINSPKLPILAKIARDILANSVTGVTSEAAFSVGGRVIDDSHTCLLSDVVEALVVVVDWIGSIPKRIVDNVESSGTQTYNA</sequence>
<keyword evidence="3" id="KW-1185">Reference proteome</keyword>
<feature type="domain" description="HAT C-terminal dimerisation" evidence="1">
    <location>
        <begin position="26"/>
        <end position="96"/>
    </location>
</feature>
<dbReference type="AlphaFoldDB" id="A0AAE1X346"/>
<dbReference type="InterPro" id="IPR012337">
    <property type="entry name" value="RNaseH-like_sf"/>
</dbReference>
<dbReference type="SUPFAM" id="SSF53098">
    <property type="entry name" value="Ribonuclease H-like"/>
    <property type="match status" value="1"/>
</dbReference>
<evidence type="ECO:0000313" key="2">
    <source>
        <dbReference type="EMBL" id="KAK4404370.1"/>
    </source>
</evidence>
<dbReference type="InterPro" id="IPR008906">
    <property type="entry name" value="HATC_C_dom"/>
</dbReference>
<reference evidence="2" key="1">
    <citation type="submission" date="2020-06" db="EMBL/GenBank/DDBJ databases">
        <authorList>
            <person name="Li T."/>
            <person name="Hu X."/>
            <person name="Zhang T."/>
            <person name="Song X."/>
            <person name="Zhang H."/>
            <person name="Dai N."/>
            <person name="Sheng W."/>
            <person name="Hou X."/>
            <person name="Wei L."/>
        </authorList>
    </citation>
    <scope>NUCLEOTIDE SEQUENCE</scope>
    <source>
        <strain evidence="2">K16</strain>
        <tissue evidence="2">Leaf</tissue>
    </source>
</reference>
<evidence type="ECO:0000313" key="3">
    <source>
        <dbReference type="Proteomes" id="UP001289374"/>
    </source>
</evidence>
<protein>
    <recommendedName>
        <fullName evidence="1">HAT C-terminal dimerisation domain-containing protein</fullName>
    </recommendedName>
</protein>
<proteinExistence type="predicted"/>
<evidence type="ECO:0000259" key="1">
    <source>
        <dbReference type="Pfam" id="PF05699"/>
    </source>
</evidence>
<dbReference type="PANTHER" id="PTHR23272">
    <property type="entry name" value="BED FINGER-RELATED"/>
    <property type="match status" value="1"/>
</dbReference>
<reference evidence="2" key="2">
    <citation type="journal article" date="2024" name="Plant">
        <title>Genomic evolution and insights into agronomic trait innovations of Sesamum species.</title>
        <authorList>
            <person name="Miao H."/>
            <person name="Wang L."/>
            <person name="Qu L."/>
            <person name="Liu H."/>
            <person name="Sun Y."/>
            <person name="Le M."/>
            <person name="Wang Q."/>
            <person name="Wei S."/>
            <person name="Zheng Y."/>
            <person name="Lin W."/>
            <person name="Duan Y."/>
            <person name="Cao H."/>
            <person name="Xiong S."/>
            <person name="Wang X."/>
            <person name="Wei L."/>
            <person name="Li C."/>
            <person name="Ma Q."/>
            <person name="Ju M."/>
            <person name="Zhao R."/>
            <person name="Li G."/>
            <person name="Mu C."/>
            <person name="Tian Q."/>
            <person name="Mei H."/>
            <person name="Zhang T."/>
            <person name="Gao T."/>
            <person name="Zhang H."/>
        </authorList>
    </citation>
    <scope>NUCLEOTIDE SEQUENCE</scope>
    <source>
        <strain evidence="2">K16</strain>
    </source>
</reference>
<comment type="caution">
    <text evidence="2">The sequence shown here is derived from an EMBL/GenBank/DDBJ whole genome shotgun (WGS) entry which is preliminary data.</text>
</comment>
<dbReference type="GO" id="GO:0046983">
    <property type="term" value="F:protein dimerization activity"/>
    <property type="evidence" value="ECO:0007669"/>
    <property type="project" value="InterPro"/>
</dbReference>
<gene>
    <name evidence="2" type="ORF">Sango_0805600</name>
</gene>
<dbReference type="Pfam" id="PF05699">
    <property type="entry name" value="Dimer_Tnp_hAT"/>
    <property type="match status" value="1"/>
</dbReference>
<dbReference type="Proteomes" id="UP001289374">
    <property type="component" value="Unassembled WGS sequence"/>
</dbReference>
<organism evidence="2 3">
    <name type="scientific">Sesamum angolense</name>
    <dbReference type="NCBI Taxonomy" id="2727404"/>
    <lineage>
        <taxon>Eukaryota</taxon>
        <taxon>Viridiplantae</taxon>
        <taxon>Streptophyta</taxon>
        <taxon>Embryophyta</taxon>
        <taxon>Tracheophyta</taxon>
        <taxon>Spermatophyta</taxon>
        <taxon>Magnoliopsida</taxon>
        <taxon>eudicotyledons</taxon>
        <taxon>Gunneridae</taxon>
        <taxon>Pentapetalae</taxon>
        <taxon>asterids</taxon>
        <taxon>lamiids</taxon>
        <taxon>Lamiales</taxon>
        <taxon>Pedaliaceae</taxon>
        <taxon>Sesamum</taxon>
    </lineage>
</organism>
<name>A0AAE1X346_9LAMI</name>
<dbReference type="PANTHER" id="PTHR23272:SF161">
    <property type="entry name" value="ZINC FINGER BED DOMAIN-CONTAINING PROTEIN RICESLEEPER 1-LIKE"/>
    <property type="match status" value="1"/>
</dbReference>